<dbReference type="Gene3D" id="3.40.50.410">
    <property type="entry name" value="von Willebrand factor, type A domain"/>
    <property type="match status" value="1"/>
</dbReference>
<dbReference type="EMBL" id="REGN01003455">
    <property type="protein sequence ID" value="RNA22428.1"/>
    <property type="molecule type" value="Genomic_DNA"/>
</dbReference>
<evidence type="ECO:0000313" key="2">
    <source>
        <dbReference type="EMBL" id="RNA22428.1"/>
    </source>
</evidence>
<dbReference type="Pfam" id="PF00092">
    <property type="entry name" value="VWA"/>
    <property type="match status" value="1"/>
</dbReference>
<dbReference type="GO" id="GO:0005581">
    <property type="term" value="C:collagen trimer"/>
    <property type="evidence" value="ECO:0007669"/>
    <property type="project" value="UniProtKB-KW"/>
</dbReference>
<organism evidence="2 3">
    <name type="scientific">Brachionus plicatilis</name>
    <name type="common">Marine rotifer</name>
    <name type="synonym">Brachionus muelleri</name>
    <dbReference type="NCBI Taxonomy" id="10195"/>
    <lineage>
        <taxon>Eukaryota</taxon>
        <taxon>Metazoa</taxon>
        <taxon>Spiralia</taxon>
        <taxon>Gnathifera</taxon>
        <taxon>Rotifera</taxon>
        <taxon>Eurotatoria</taxon>
        <taxon>Monogononta</taxon>
        <taxon>Pseudotrocha</taxon>
        <taxon>Ploima</taxon>
        <taxon>Brachionidae</taxon>
        <taxon>Brachionus</taxon>
    </lineage>
</organism>
<dbReference type="PROSITE" id="PS50234">
    <property type="entry name" value="VWFA"/>
    <property type="match status" value="1"/>
</dbReference>
<comment type="caution">
    <text evidence="2">The sequence shown here is derived from an EMBL/GenBank/DDBJ whole genome shotgun (WGS) entry which is preliminary data.</text>
</comment>
<dbReference type="PANTHER" id="PTHR24020:SF84">
    <property type="entry name" value="VWFA DOMAIN-CONTAINING PROTEIN"/>
    <property type="match status" value="1"/>
</dbReference>
<dbReference type="InterPro" id="IPR050525">
    <property type="entry name" value="ECM_Assembly_Org"/>
</dbReference>
<dbReference type="OrthoDB" id="199024at2759"/>
<sequence length="325" mass="37932">LLVKPFYGCDHAVLNNLNITSNDCSKSFDVFILLDITTDIEQNEFDLALLEITNFIRKANIGSESTRLGLFIFSDSIKSVISINSNESKQEMINRIETIEQSGNFKNMKKAIHKTKLMIRINGNREENSLVHRVVIFLTNGLGINLQLIQKELNTLKNLCQIITVGVGKMINKKILKLLASCPDYLISLDKMLEFSHRITCLTCAKLPLNTRVKLQLNKEEKQFLKINIINFNKFNMEILDLNLKTIYGSYVYFYSFSNKFHQNFFDPSFEFYEKNEKLEENFRFLIPHGVHNLFFTIKGVDLVNKFEIEASKYSFRKYYINYFK</sequence>
<accession>A0A3M7RGP2</accession>
<keyword evidence="2" id="KW-0176">Collagen</keyword>
<protein>
    <submittedName>
        <fullName evidence="2">Collagen alpha-1(XII) chain-like</fullName>
    </submittedName>
</protein>
<gene>
    <name evidence="2" type="ORF">BpHYR1_032030</name>
</gene>
<proteinExistence type="predicted"/>
<keyword evidence="3" id="KW-1185">Reference proteome</keyword>
<dbReference type="PANTHER" id="PTHR24020">
    <property type="entry name" value="COLLAGEN ALPHA"/>
    <property type="match status" value="1"/>
</dbReference>
<dbReference type="SUPFAM" id="SSF53300">
    <property type="entry name" value="vWA-like"/>
    <property type="match status" value="1"/>
</dbReference>
<evidence type="ECO:0000259" key="1">
    <source>
        <dbReference type="PROSITE" id="PS50234"/>
    </source>
</evidence>
<reference evidence="2 3" key="1">
    <citation type="journal article" date="2018" name="Sci. Rep.">
        <title>Genomic signatures of local adaptation to the degree of environmental predictability in rotifers.</title>
        <authorList>
            <person name="Franch-Gras L."/>
            <person name="Hahn C."/>
            <person name="Garcia-Roger E.M."/>
            <person name="Carmona M.J."/>
            <person name="Serra M."/>
            <person name="Gomez A."/>
        </authorList>
    </citation>
    <scope>NUCLEOTIDE SEQUENCE [LARGE SCALE GENOMIC DNA]</scope>
    <source>
        <strain evidence="2">HYR1</strain>
    </source>
</reference>
<dbReference type="CDD" id="cd01450">
    <property type="entry name" value="vWFA_subfamily_ECM"/>
    <property type="match status" value="1"/>
</dbReference>
<feature type="non-terminal residue" evidence="2">
    <location>
        <position position="1"/>
    </location>
</feature>
<dbReference type="InterPro" id="IPR002035">
    <property type="entry name" value="VWF_A"/>
</dbReference>
<dbReference type="AlphaFoldDB" id="A0A3M7RGP2"/>
<dbReference type="InterPro" id="IPR036465">
    <property type="entry name" value="vWFA_dom_sf"/>
</dbReference>
<evidence type="ECO:0000313" key="3">
    <source>
        <dbReference type="Proteomes" id="UP000276133"/>
    </source>
</evidence>
<dbReference type="SMART" id="SM00327">
    <property type="entry name" value="VWA"/>
    <property type="match status" value="1"/>
</dbReference>
<dbReference type="Proteomes" id="UP000276133">
    <property type="component" value="Unassembled WGS sequence"/>
</dbReference>
<feature type="domain" description="VWFA" evidence="1">
    <location>
        <begin position="29"/>
        <end position="202"/>
    </location>
</feature>
<name>A0A3M7RGP2_BRAPC</name>